<dbReference type="InterPro" id="IPR018062">
    <property type="entry name" value="HTH_AraC-typ_CS"/>
</dbReference>
<name>A0A2K8YV47_9BACT</name>
<protein>
    <recommendedName>
        <fullName evidence="2">histidine kinase</fullName>
        <ecNumber evidence="2">2.7.13.3</ecNumber>
    </recommendedName>
</protein>
<dbReference type="SUPFAM" id="SSF52172">
    <property type="entry name" value="CheY-like"/>
    <property type="match status" value="1"/>
</dbReference>
<dbReference type="InterPro" id="IPR004358">
    <property type="entry name" value="Sig_transdc_His_kin-like_C"/>
</dbReference>
<evidence type="ECO:0000256" key="8">
    <source>
        <dbReference type="ARBA" id="ARBA00023163"/>
    </source>
</evidence>
<dbReference type="InterPro" id="IPR018060">
    <property type="entry name" value="HTH_AraC"/>
</dbReference>
<dbReference type="PANTHER" id="PTHR43547:SF2">
    <property type="entry name" value="HYBRID SIGNAL TRANSDUCTION HISTIDINE KINASE C"/>
    <property type="match status" value="1"/>
</dbReference>
<evidence type="ECO:0000259" key="12">
    <source>
        <dbReference type="PROSITE" id="PS01124"/>
    </source>
</evidence>
<dbReference type="PRINTS" id="PR00344">
    <property type="entry name" value="BCTRLSENSOR"/>
</dbReference>
<dbReference type="PROSITE" id="PS50110">
    <property type="entry name" value="RESPONSE_REGULATORY"/>
    <property type="match status" value="1"/>
</dbReference>
<dbReference type="Gene3D" id="1.10.10.60">
    <property type="entry name" value="Homeodomain-like"/>
    <property type="match status" value="1"/>
</dbReference>
<dbReference type="InterPro" id="IPR028082">
    <property type="entry name" value="Peripla_BP_I"/>
</dbReference>
<evidence type="ECO:0000256" key="10">
    <source>
        <dbReference type="SAM" id="Coils"/>
    </source>
</evidence>
<dbReference type="PANTHER" id="PTHR43547">
    <property type="entry name" value="TWO-COMPONENT HISTIDINE KINASE"/>
    <property type="match status" value="1"/>
</dbReference>
<keyword evidence="3 9" id="KW-0597">Phosphoprotein</keyword>
<keyword evidence="11" id="KW-0472">Membrane</keyword>
<dbReference type="InterPro" id="IPR003594">
    <property type="entry name" value="HATPase_dom"/>
</dbReference>
<feature type="domain" description="Histidine kinase" evidence="13">
    <location>
        <begin position="428"/>
        <end position="643"/>
    </location>
</feature>
<dbReference type="InterPro" id="IPR001789">
    <property type="entry name" value="Sig_transdc_resp-reg_receiver"/>
</dbReference>
<dbReference type="SUPFAM" id="SSF46689">
    <property type="entry name" value="Homeodomain-like"/>
    <property type="match status" value="1"/>
</dbReference>
<sequence length="939" mass="106015">MNAIRTCLAITNRLVSDLASWGRRERSFILLWIGCLALVGCQSTTETRTYRIGFSQCTGGDEWRKTLLNDMKRELTFHPNYTLLYEDAGNSTTKQISQIQSLVDRDIDLLIISPNEAAPFTKVVEAVFRQGIPVILLDRKIETESYNAYIGGDNVEIGRLAGVFIGNYLKGKGRVVEVWGLPSSSPAQERHRGFREELKKYPNIQVVKELNGQWERDTVRRVVASDLNTLKNADLLFAHNDVMALGAYGVFKQNGIQDQLDFVGIDALPGPSAGMQAITDGTLKASFLYPTGGEEAVETATRILEGKSVKREQILSSIQVDGSNVRALKAQSDKLIKQQLDIEKQSQRIEKLTETYTSQKNTLYLTLTSLLVAMFLGSWALYLYRSKQTAYQTLENQNDEIREQKDKIEAVSQQARVATEEKLRFYSYISHEFNTPLSLILTPAEDLLSKKSVSTNELKSNLSLIQKNAYRLLRLIDQMLDLRKTDAGKQRLRATEQDLVVFIQDIIQDFKRKAEKQRIDLQFIHSVPALPVWFDREKLDKVIVNLIANAFKYTPKGGLIHVVLEGVGNQVRIQVQDNGEGMTPEEKDHAFDLFYSGTKPFNLSKGLGLALSMEFIQLHQGEIEVQSEKDKGTTFTILLPMGNTHLTAEEMGEQMARKADMQPTLSAQQLVADLDEDEVTAVEWPLKRAGTLLVVEDNDDIRTFLTTRLGNEYEIIAESTGETGWERALELIPDLIISDVMLPGMDGLQLTQRVKADLRTSHIPVILLTAKGQIEQRIEGTRAGADAYITKPFNTTYLLEVLRTTLANREKWQRRYASDFLSQSGTENRQDKKFLNELTGLIEQGLISPNFGVEKLSRDMGLSRVQLYRKVQALLDMNVIDYIAEIRLKKARRLLAESTKTMAEIAYETGFSSPAYFTTFFKQHTQKTPSEYRKSPAGV</sequence>
<organism evidence="15 16">
    <name type="scientific">Spirosoma pollinicola</name>
    <dbReference type="NCBI Taxonomy" id="2057025"/>
    <lineage>
        <taxon>Bacteria</taxon>
        <taxon>Pseudomonadati</taxon>
        <taxon>Bacteroidota</taxon>
        <taxon>Cytophagia</taxon>
        <taxon>Cytophagales</taxon>
        <taxon>Cytophagaceae</taxon>
        <taxon>Spirosoma</taxon>
    </lineage>
</organism>
<dbReference type="Pfam" id="PF00512">
    <property type="entry name" value="HisKA"/>
    <property type="match status" value="1"/>
</dbReference>
<dbReference type="SMART" id="SM00388">
    <property type="entry name" value="HisKA"/>
    <property type="match status" value="1"/>
</dbReference>
<accession>A0A2K8YV47</accession>
<evidence type="ECO:0000256" key="2">
    <source>
        <dbReference type="ARBA" id="ARBA00012438"/>
    </source>
</evidence>
<dbReference type="AlphaFoldDB" id="A0A2K8YV47"/>
<dbReference type="GO" id="GO:0000155">
    <property type="term" value="F:phosphorelay sensor kinase activity"/>
    <property type="evidence" value="ECO:0007669"/>
    <property type="project" value="InterPro"/>
</dbReference>
<evidence type="ECO:0000256" key="3">
    <source>
        <dbReference type="ARBA" id="ARBA00022553"/>
    </source>
</evidence>
<feature type="domain" description="HTH araC/xylS-type" evidence="12">
    <location>
        <begin position="836"/>
        <end position="935"/>
    </location>
</feature>
<keyword evidence="11" id="KW-1133">Transmembrane helix</keyword>
<feature type="domain" description="Response regulatory" evidence="14">
    <location>
        <begin position="691"/>
        <end position="806"/>
    </location>
</feature>
<evidence type="ECO:0000256" key="4">
    <source>
        <dbReference type="ARBA" id="ARBA00022679"/>
    </source>
</evidence>
<dbReference type="Pfam" id="PF13407">
    <property type="entry name" value="Peripla_BP_4"/>
    <property type="match status" value="1"/>
</dbReference>
<keyword evidence="7" id="KW-0238">DNA-binding</keyword>
<dbReference type="SUPFAM" id="SSF55874">
    <property type="entry name" value="ATPase domain of HSP90 chaperone/DNA topoisomerase II/histidine kinase"/>
    <property type="match status" value="1"/>
</dbReference>
<evidence type="ECO:0000313" key="16">
    <source>
        <dbReference type="Proteomes" id="UP000232883"/>
    </source>
</evidence>
<dbReference type="PROSITE" id="PS00041">
    <property type="entry name" value="HTH_ARAC_FAMILY_1"/>
    <property type="match status" value="1"/>
</dbReference>
<keyword evidence="5" id="KW-0418">Kinase</keyword>
<dbReference type="InterPro" id="IPR036890">
    <property type="entry name" value="HATPase_C_sf"/>
</dbReference>
<dbReference type="Pfam" id="PF00072">
    <property type="entry name" value="Response_reg"/>
    <property type="match status" value="1"/>
</dbReference>
<evidence type="ECO:0000259" key="14">
    <source>
        <dbReference type="PROSITE" id="PS50110"/>
    </source>
</evidence>
<dbReference type="Pfam" id="PF12833">
    <property type="entry name" value="HTH_18"/>
    <property type="match status" value="1"/>
</dbReference>
<keyword evidence="4" id="KW-0808">Transferase</keyword>
<evidence type="ECO:0000256" key="1">
    <source>
        <dbReference type="ARBA" id="ARBA00000085"/>
    </source>
</evidence>
<dbReference type="OrthoDB" id="9797097at2"/>
<evidence type="ECO:0000259" key="13">
    <source>
        <dbReference type="PROSITE" id="PS50109"/>
    </source>
</evidence>
<keyword evidence="10" id="KW-0175">Coiled coil</keyword>
<dbReference type="EMBL" id="CP025096">
    <property type="protein sequence ID" value="AUD01510.1"/>
    <property type="molecule type" value="Genomic_DNA"/>
</dbReference>
<dbReference type="CDD" id="cd06308">
    <property type="entry name" value="PBP1_sensor_kinase-like"/>
    <property type="match status" value="1"/>
</dbReference>
<feature type="transmembrane region" description="Helical" evidence="11">
    <location>
        <begin position="363"/>
        <end position="384"/>
    </location>
</feature>
<dbReference type="PROSITE" id="PS50109">
    <property type="entry name" value="HIS_KIN"/>
    <property type="match status" value="1"/>
</dbReference>
<dbReference type="CDD" id="cd17574">
    <property type="entry name" value="REC_OmpR"/>
    <property type="match status" value="1"/>
</dbReference>
<dbReference type="Gene3D" id="1.10.287.130">
    <property type="match status" value="1"/>
</dbReference>
<keyword evidence="16" id="KW-1185">Reference proteome</keyword>
<keyword evidence="8" id="KW-0804">Transcription</keyword>
<dbReference type="Gene3D" id="3.30.565.10">
    <property type="entry name" value="Histidine kinase-like ATPase, C-terminal domain"/>
    <property type="match status" value="1"/>
</dbReference>
<dbReference type="RefSeq" id="WP_100987231.1">
    <property type="nucleotide sequence ID" value="NZ_CP025096.1"/>
</dbReference>
<dbReference type="SUPFAM" id="SSF47384">
    <property type="entry name" value="Homodimeric domain of signal transducing histidine kinase"/>
    <property type="match status" value="1"/>
</dbReference>
<reference evidence="15 16" key="1">
    <citation type="submission" date="2017-11" db="EMBL/GenBank/DDBJ databases">
        <title>Taxonomic description and genome sequences of Spirosoma HA7 sp. nov., isolated from pollen microhabitat of Corylus avellana.</title>
        <authorList>
            <person name="Ambika Manirajan B."/>
            <person name="Suarez C."/>
            <person name="Ratering S."/>
            <person name="Geissler-Plaum R."/>
            <person name="Cardinale M."/>
            <person name="Sylvia S."/>
        </authorList>
    </citation>
    <scope>NUCLEOTIDE SEQUENCE [LARGE SCALE GENOMIC DNA]</scope>
    <source>
        <strain evidence="15 16">HA7</strain>
    </source>
</reference>
<dbReference type="SMART" id="SM00448">
    <property type="entry name" value="REC"/>
    <property type="match status" value="1"/>
</dbReference>
<dbReference type="SMART" id="SM00387">
    <property type="entry name" value="HATPase_c"/>
    <property type="match status" value="1"/>
</dbReference>
<dbReference type="GO" id="GO:0003700">
    <property type="term" value="F:DNA-binding transcription factor activity"/>
    <property type="evidence" value="ECO:0007669"/>
    <property type="project" value="InterPro"/>
</dbReference>
<evidence type="ECO:0000313" key="15">
    <source>
        <dbReference type="EMBL" id="AUD01510.1"/>
    </source>
</evidence>
<evidence type="ECO:0000256" key="7">
    <source>
        <dbReference type="ARBA" id="ARBA00023125"/>
    </source>
</evidence>
<dbReference type="InterPro" id="IPR011006">
    <property type="entry name" value="CheY-like_superfamily"/>
</dbReference>
<dbReference type="SMART" id="SM00342">
    <property type="entry name" value="HTH_ARAC"/>
    <property type="match status" value="1"/>
</dbReference>
<dbReference type="CDD" id="cd00075">
    <property type="entry name" value="HATPase"/>
    <property type="match status" value="1"/>
</dbReference>
<comment type="catalytic activity">
    <reaction evidence="1">
        <text>ATP + protein L-histidine = ADP + protein N-phospho-L-histidine.</text>
        <dbReference type="EC" id="2.7.13.3"/>
    </reaction>
</comment>
<keyword evidence="6" id="KW-0805">Transcription regulation</keyword>
<evidence type="ECO:0000256" key="6">
    <source>
        <dbReference type="ARBA" id="ARBA00023015"/>
    </source>
</evidence>
<proteinExistence type="predicted"/>
<dbReference type="PROSITE" id="PS01124">
    <property type="entry name" value="HTH_ARAC_FAMILY_2"/>
    <property type="match status" value="1"/>
</dbReference>
<feature type="modified residue" description="4-aspartylphosphate" evidence="9">
    <location>
        <position position="739"/>
    </location>
</feature>
<keyword evidence="11" id="KW-0812">Transmembrane</keyword>
<dbReference type="InterPro" id="IPR036097">
    <property type="entry name" value="HisK_dim/P_sf"/>
</dbReference>
<dbReference type="EC" id="2.7.13.3" evidence="2"/>
<dbReference type="FunFam" id="3.30.565.10:FF:000006">
    <property type="entry name" value="Sensor histidine kinase WalK"/>
    <property type="match status" value="1"/>
</dbReference>
<dbReference type="Pfam" id="PF02518">
    <property type="entry name" value="HATPase_c"/>
    <property type="match status" value="1"/>
</dbReference>
<dbReference type="GO" id="GO:0043565">
    <property type="term" value="F:sequence-specific DNA binding"/>
    <property type="evidence" value="ECO:0007669"/>
    <property type="project" value="InterPro"/>
</dbReference>
<dbReference type="SUPFAM" id="SSF53822">
    <property type="entry name" value="Periplasmic binding protein-like I"/>
    <property type="match status" value="1"/>
</dbReference>
<evidence type="ECO:0000256" key="5">
    <source>
        <dbReference type="ARBA" id="ARBA00022777"/>
    </source>
</evidence>
<dbReference type="InterPro" id="IPR005467">
    <property type="entry name" value="His_kinase_dom"/>
</dbReference>
<dbReference type="InterPro" id="IPR003661">
    <property type="entry name" value="HisK_dim/P_dom"/>
</dbReference>
<dbReference type="Gene3D" id="3.40.50.2300">
    <property type="match status" value="3"/>
</dbReference>
<dbReference type="InterPro" id="IPR009057">
    <property type="entry name" value="Homeodomain-like_sf"/>
</dbReference>
<dbReference type="KEGG" id="spir:CWM47_06590"/>
<evidence type="ECO:0000256" key="9">
    <source>
        <dbReference type="PROSITE-ProRule" id="PRU00169"/>
    </source>
</evidence>
<dbReference type="CDD" id="cd00082">
    <property type="entry name" value="HisKA"/>
    <property type="match status" value="1"/>
</dbReference>
<evidence type="ECO:0000256" key="11">
    <source>
        <dbReference type="SAM" id="Phobius"/>
    </source>
</evidence>
<dbReference type="InterPro" id="IPR025997">
    <property type="entry name" value="SBP_2_dom"/>
</dbReference>
<dbReference type="Proteomes" id="UP000232883">
    <property type="component" value="Chromosome"/>
</dbReference>
<gene>
    <name evidence="15" type="ORF">CWM47_06590</name>
</gene>
<feature type="coiled-coil region" evidence="10">
    <location>
        <begin position="335"/>
        <end position="421"/>
    </location>
</feature>